<accession>T1AR56</accession>
<feature type="non-terminal residue" evidence="1">
    <location>
        <position position="164"/>
    </location>
</feature>
<dbReference type="EMBL" id="AUZZ01006910">
    <property type="protein sequence ID" value="EQD44525.1"/>
    <property type="molecule type" value="Genomic_DNA"/>
</dbReference>
<proteinExistence type="predicted"/>
<organism evidence="1">
    <name type="scientific">mine drainage metagenome</name>
    <dbReference type="NCBI Taxonomy" id="410659"/>
    <lineage>
        <taxon>unclassified sequences</taxon>
        <taxon>metagenomes</taxon>
        <taxon>ecological metagenomes</taxon>
    </lineage>
</organism>
<feature type="non-terminal residue" evidence="1">
    <location>
        <position position="1"/>
    </location>
</feature>
<dbReference type="AlphaFoldDB" id="T1AR56"/>
<protein>
    <submittedName>
        <fullName evidence="1">Subtilase family protein</fullName>
    </submittedName>
</protein>
<gene>
    <name evidence="1" type="ORF">B2A_09570</name>
</gene>
<name>T1AR56_9ZZZZ</name>
<sequence length="164" mass="17211">SFTAETNGNLPTQVVTLTATYDGLTSNTVTVFIEPQSGSFNTQDLTMTSGSSTSSGAVTGVLTFSSMKDVNYVNVSVGSSPGQYVNTTYPAVYYDSNNNIYVSGVFNGQVAVDLSTAGITGPIQISMVAGGTNDLSFGYCFFGFCFESQSVGQITWSDPIVFLP</sequence>
<comment type="caution">
    <text evidence="1">The sequence shown here is derived from an EMBL/GenBank/DDBJ whole genome shotgun (WGS) entry which is preliminary data.</text>
</comment>
<reference evidence="1" key="2">
    <citation type="journal article" date="2014" name="ISME J.">
        <title>Microbial stratification in low pH oxic and suboxic macroscopic growths along an acid mine drainage.</title>
        <authorList>
            <person name="Mendez-Garcia C."/>
            <person name="Mesa V."/>
            <person name="Sprenger R.R."/>
            <person name="Richter M."/>
            <person name="Diez M.S."/>
            <person name="Solano J."/>
            <person name="Bargiela R."/>
            <person name="Golyshina O.V."/>
            <person name="Manteca A."/>
            <person name="Ramos J.L."/>
            <person name="Gallego J.R."/>
            <person name="Llorente I."/>
            <person name="Martins Dos Santos V.A."/>
            <person name="Jensen O.N."/>
            <person name="Pelaez A.I."/>
            <person name="Sanchez J."/>
            <person name="Ferrer M."/>
        </authorList>
    </citation>
    <scope>NUCLEOTIDE SEQUENCE</scope>
</reference>
<evidence type="ECO:0000313" key="1">
    <source>
        <dbReference type="EMBL" id="EQD44525.1"/>
    </source>
</evidence>
<reference evidence="1" key="1">
    <citation type="submission" date="2013-08" db="EMBL/GenBank/DDBJ databases">
        <authorList>
            <person name="Mendez C."/>
            <person name="Richter M."/>
            <person name="Ferrer M."/>
            <person name="Sanchez J."/>
        </authorList>
    </citation>
    <scope>NUCLEOTIDE SEQUENCE</scope>
</reference>